<keyword evidence="1" id="KW-0805">Transcription regulation</keyword>
<keyword evidence="2" id="KW-0238">DNA-binding</keyword>
<reference evidence="7" key="3">
    <citation type="submission" date="2020-12" db="UniProtKB">
        <authorList>
            <consortium name="EnsemblPlants"/>
        </authorList>
    </citation>
    <scope>IDENTIFICATION</scope>
</reference>
<accession>A0A2K1IJZ6</accession>
<dbReference type="Gramene" id="Pp3c23_19070V3.1">
    <property type="protein sequence ID" value="Pp3c23_19070V3.1"/>
    <property type="gene ID" value="Pp3c23_19070"/>
</dbReference>
<evidence type="ECO:0000313" key="7">
    <source>
        <dbReference type="EnsemblPlants" id="Pp3c23_19070V3.1"/>
    </source>
</evidence>
<evidence type="ECO:0000313" key="6">
    <source>
        <dbReference type="EMBL" id="PNR29599.1"/>
    </source>
</evidence>
<evidence type="ECO:0000256" key="1">
    <source>
        <dbReference type="ARBA" id="ARBA00023015"/>
    </source>
</evidence>
<feature type="domain" description="RWP-RK" evidence="5">
    <location>
        <begin position="190"/>
        <end position="261"/>
    </location>
</feature>
<evidence type="ECO:0000256" key="4">
    <source>
        <dbReference type="ARBA" id="ARBA00023242"/>
    </source>
</evidence>
<dbReference type="Proteomes" id="UP000006727">
    <property type="component" value="Chromosome 23"/>
</dbReference>
<dbReference type="AlphaFoldDB" id="A0A2K1IJZ6"/>
<dbReference type="InParanoid" id="A0A2K1IJZ6"/>
<protein>
    <recommendedName>
        <fullName evidence="5">RWP-RK domain-containing protein</fullName>
    </recommendedName>
</protein>
<dbReference type="GO" id="GO:0003677">
    <property type="term" value="F:DNA binding"/>
    <property type="evidence" value="ECO:0007669"/>
    <property type="project" value="UniProtKB-KW"/>
</dbReference>
<evidence type="ECO:0000259" key="5">
    <source>
        <dbReference type="PROSITE" id="PS51519"/>
    </source>
</evidence>
<keyword evidence="4" id="KW-0539">Nucleus</keyword>
<dbReference type="PaxDb" id="3218-PP1S49_186V6.1"/>
<reference evidence="6 8" key="1">
    <citation type="journal article" date="2008" name="Science">
        <title>The Physcomitrella genome reveals evolutionary insights into the conquest of land by plants.</title>
        <authorList>
            <person name="Rensing S."/>
            <person name="Lang D."/>
            <person name="Zimmer A."/>
            <person name="Terry A."/>
            <person name="Salamov A."/>
            <person name="Shapiro H."/>
            <person name="Nishiyama T."/>
            <person name="Perroud P.-F."/>
            <person name="Lindquist E."/>
            <person name="Kamisugi Y."/>
            <person name="Tanahashi T."/>
            <person name="Sakakibara K."/>
            <person name="Fujita T."/>
            <person name="Oishi K."/>
            <person name="Shin-I T."/>
            <person name="Kuroki Y."/>
            <person name="Toyoda A."/>
            <person name="Suzuki Y."/>
            <person name="Hashimoto A."/>
            <person name="Yamaguchi K."/>
            <person name="Sugano A."/>
            <person name="Kohara Y."/>
            <person name="Fujiyama A."/>
            <person name="Anterola A."/>
            <person name="Aoki S."/>
            <person name="Ashton N."/>
            <person name="Barbazuk W.B."/>
            <person name="Barker E."/>
            <person name="Bennetzen J."/>
            <person name="Bezanilla M."/>
            <person name="Blankenship R."/>
            <person name="Cho S.H."/>
            <person name="Dutcher S."/>
            <person name="Estelle M."/>
            <person name="Fawcett J.A."/>
            <person name="Gundlach H."/>
            <person name="Hanada K."/>
            <person name="Heyl A."/>
            <person name="Hicks K.A."/>
            <person name="Hugh J."/>
            <person name="Lohr M."/>
            <person name="Mayer K."/>
            <person name="Melkozernov A."/>
            <person name="Murata T."/>
            <person name="Nelson D."/>
            <person name="Pils B."/>
            <person name="Prigge M."/>
            <person name="Reiss B."/>
            <person name="Renner T."/>
            <person name="Rombauts S."/>
            <person name="Rushton P."/>
            <person name="Sanderfoot A."/>
            <person name="Schween G."/>
            <person name="Shiu S.-H."/>
            <person name="Stueber K."/>
            <person name="Theodoulou F.L."/>
            <person name="Tu H."/>
            <person name="Van de Peer Y."/>
            <person name="Verrier P.J."/>
            <person name="Waters E."/>
            <person name="Wood A."/>
            <person name="Yang L."/>
            <person name="Cove D."/>
            <person name="Cuming A."/>
            <person name="Hasebe M."/>
            <person name="Lucas S."/>
            <person name="Mishler D.B."/>
            <person name="Reski R."/>
            <person name="Grigoriev I."/>
            <person name="Quatrano R.S."/>
            <person name="Boore J.L."/>
        </authorList>
    </citation>
    <scope>NUCLEOTIDE SEQUENCE [LARGE SCALE GENOMIC DNA]</scope>
    <source>
        <strain evidence="7 8">cv. Gransden 2004</strain>
    </source>
</reference>
<dbReference type="Pfam" id="PF02042">
    <property type="entry name" value="RWP-RK"/>
    <property type="match status" value="1"/>
</dbReference>
<dbReference type="EnsemblPlants" id="Pp3c23_19070V3.1">
    <property type="protein sequence ID" value="Pp3c23_19070V3.1"/>
    <property type="gene ID" value="Pp3c23_19070"/>
</dbReference>
<reference evidence="6 8" key="2">
    <citation type="journal article" date="2018" name="Plant J.">
        <title>The Physcomitrella patens chromosome-scale assembly reveals moss genome structure and evolution.</title>
        <authorList>
            <person name="Lang D."/>
            <person name="Ullrich K.K."/>
            <person name="Murat F."/>
            <person name="Fuchs J."/>
            <person name="Jenkins J."/>
            <person name="Haas F.B."/>
            <person name="Piednoel M."/>
            <person name="Gundlach H."/>
            <person name="Van Bel M."/>
            <person name="Meyberg R."/>
            <person name="Vives C."/>
            <person name="Morata J."/>
            <person name="Symeonidi A."/>
            <person name="Hiss M."/>
            <person name="Muchero W."/>
            <person name="Kamisugi Y."/>
            <person name="Saleh O."/>
            <person name="Blanc G."/>
            <person name="Decker E.L."/>
            <person name="van Gessel N."/>
            <person name="Grimwood J."/>
            <person name="Hayes R.D."/>
            <person name="Graham S.W."/>
            <person name="Gunter L.E."/>
            <person name="McDaniel S.F."/>
            <person name="Hoernstein S.N.W."/>
            <person name="Larsson A."/>
            <person name="Li F.W."/>
            <person name="Perroud P.F."/>
            <person name="Phillips J."/>
            <person name="Ranjan P."/>
            <person name="Rokshar D.S."/>
            <person name="Rothfels C.J."/>
            <person name="Schneider L."/>
            <person name="Shu S."/>
            <person name="Stevenson D.W."/>
            <person name="Thummler F."/>
            <person name="Tillich M."/>
            <person name="Villarreal Aguilar J.C."/>
            <person name="Widiez T."/>
            <person name="Wong G.K."/>
            <person name="Wymore A."/>
            <person name="Zhang Y."/>
            <person name="Zimmer A.D."/>
            <person name="Quatrano R.S."/>
            <person name="Mayer K.F.X."/>
            <person name="Goodstein D."/>
            <person name="Casacuberta J.M."/>
            <person name="Vandepoele K."/>
            <person name="Reski R."/>
            <person name="Cuming A.C."/>
            <person name="Tuskan G.A."/>
            <person name="Maumus F."/>
            <person name="Salse J."/>
            <person name="Schmutz J."/>
            <person name="Rensing S.A."/>
        </authorList>
    </citation>
    <scope>NUCLEOTIDE SEQUENCE [LARGE SCALE GENOMIC DNA]</scope>
    <source>
        <strain evidence="7 8">cv. Gransden 2004</strain>
    </source>
</reference>
<proteinExistence type="predicted"/>
<evidence type="ECO:0000256" key="3">
    <source>
        <dbReference type="ARBA" id="ARBA00023163"/>
    </source>
</evidence>
<dbReference type="InterPro" id="IPR003035">
    <property type="entry name" value="RWP-RK_dom"/>
</dbReference>
<evidence type="ECO:0000256" key="2">
    <source>
        <dbReference type="ARBA" id="ARBA00023125"/>
    </source>
</evidence>
<keyword evidence="8" id="KW-1185">Reference proteome</keyword>
<dbReference type="EMBL" id="ABEU02000023">
    <property type="protein sequence ID" value="PNR29599.1"/>
    <property type="molecule type" value="Genomic_DNA"/>
</dbReference>
<keyword evidence="3" id="KW-0804">Transcription</keyword>
<dbReference type="PROSITE" id="PS51519">
    <property type="entry name" value="RWP_RK"/>
    <property type="match status" value="1"/>
</dbReference>
<name>A0A2K1IJZ6_PHYPA</name>
<gene>
    <name evidence="6" type="ORF">PHYPA_028293</name>
</gene>
<organism evidence="6">
    <name type="scientific">Physcomitrium patens</name>
    <name type="common">Spreading-leaved earth moss</name>
    <name type="synonym">Physcomitrella patens</name>
    <dbReference type="NCBI Taxonomy" id="3218"/>
    <lineage>
        <taxon>Eukaryota</taxon>
        <taxon>Viridiplantae</taxon>
        <taxon>Streptophyta</taxon>
        <taxon>Embryophyta</taxon>
        <taxon>Bryophyta</taxon>
        <taxon>Bryophytina</taxon>
        <taxon>Bryopsida</taxon>
        <taxon>Funariidae</taxon>
        <taxon>Funariales</taxon>
        <taxon>Funariaceae</taxon>
        <taxon>Physcomitrium</taxon>
    </lineage>
</organism>
<evidence type="ECO:0000313" key="8">
    <source>
        <dbReference type="Proteomes" id="UP000006727"/>
    </source>
</evidence>
<sequence>MTIPLISSVRLEVSSHVSSPCRLSSMTCPLTLFRAGSYMVGDSGGVVDEEDRAIVSCWECRVCETMSVAVQPFGLEKMVLLLGTIPWLRKHGCFVRAGDECKWETYSARTISVERDQDNAAVSFENTHYLSGSVVANILSDYRSCLEMRVSRKWMCEWKSWTEQNKLLHSRGIDKIDISDDAVGLIKPPKRNGAALGERTEKLKMTDLAQHFHQSINAAAWELGICHTIDKKTCCRDDVPRRPLRMLRFLATVIFDHSAND</sequence>